<reference evidence="1 2" key="1">
    <citation type="journal article" date="2015" name="Genome Biol. Evol.">
        <title>Phylogenomic analyses indicate that early fungi evolved digesting cell walls of algal ancestors of land plants.</title>
        <authorList>
            <person name="Chang Y."/>
            <person name="Wang S."/>
            <person name="Sekimoto S."/>
            <person name="Aerts A.L."/>
            <person name="Choi C."/>
            <person name="Clum A."/>
            <person name="LaButti K.M."/>
            <person name="Lindquist E.A."/>
            <person name="Yee Ngan C."/>
            <person name="Ohm R.A."/>
            <person name="Salamov A.A."/>
            <person name="Grigoriev I.V."/>
            <person name="Spatafora J.W."/>
            <person name="Berbee M.L."/>
        </authorList>
    </citation>
    <scope>NUCLEOTIDE SEQUENCE [LARGE SCALE GENOMIC DNA]</scope>
    <source>
        <strain evidence="1 2">NRRL 28638</strain>
    </source>
</reference>
<dbReference type="Proteomes" id="UP000070444">
    <property type="component" value="Unassembled WGS sequence"/>
</dbReference>
<dbReference type="OrthoDB" id="443981at2759"/>
<dbReference type="GO" id="GO:0032991">
    <property type="term" value="C:protein-containing complex"/>
    <property type="evidence" value="ECO:0007669"/>
    <property type="project" value="TreeGrafter"/>
</dbReference>
<dbReference type="PANTHER" id="PTHR14614">
    <property type="entry name" value="HEPATOCELLULAR CARCINOMA-ASSOCIATED ANTIGEN"/>
    <property type="match status" value="1"/>
</dbReference>
<dbReference type="Gene3D" id="3.40.50.150">
    <property type="entry name" value="Vaccinia Virus protein VP39"/>
    <property type="match status" value="1"/>
</dbReference>
<dbReference type="SUPFAM" id="SSF53335">
    <property type="entry name" value="S-adenosyl-L-methionine-dependent methyltransferases"/>
    <property type="match status" value="1"/>
</dbReference>
<dbReference type="STRING" id="796925.A0A137PE46"/>
<gene>
    <name evidence="1" type="ORF">CONCODRAFT_3948</name>
</gene>
<dbReference type="InterPro" id="IPR029063">
    <property type="entry name" value="SAM-dependent_MTases_sf"/>
</dbReference>
<accession>A0A137PE46</accession>
<evidence type="ECO:0000313" key="2">
    <source>
        <dbReference type="Proteomes" id="UP000070444"/>
    </source>
</evidence>
<dbReference type="InterPro" id="IPR019410">
    <property type="entry name" value="Methyltransf_16"/>
</dbReference>
<dbReference type="AlphaFoldDB" id="A0A137PE46"/>
<evidence type="ECO:0000313" key="1">
    <source>
        <dbReference type="EMBL" id="KXN73267.1"/>
    </source>
</evidence>
<dbReference type="CDD" id="cd02440">
    <property type="entry name" value="AdoMet_MTases"/>
    <property type="match status" value="1"/>
</dbReference>
<evidence type="ECO:0008006" key="3">
    <source>
        <dbReference type="Google" id="ProtNLM"/>
    </source>
</evidence>
<keyword evidence="2" id="KW-1185">Reference proteome</keyword>
<sequence length="360" mass="41186">MKSLNPTTDFILELCYPKNHQHVLRVIQVLTYMENNASNFDLDSNADLLGSPRKSWINWLLRVIEIHGAGGVSGWSGDEICESITKFIARLSGQSAYGPKVVEFNMGGVFKLKLKEPSFAEADLGWKTWPAGIYLAYWLAKYKPKLIGDFVELGCGTGMVGLTSAALYPRQPHWLTDYHPSVIGNANRNAQLNNIQNVKVAELNWDWFQSWDPKECCDPNQLPAEWSKKKESFGIVYATDVLYQFQHAQSVPRVIRYLLNLKGLAYICIPVRYSHIKDTIEFESQLSRFLTIVCQINLQTPDKQAEWEWFNTVGLFDLKELEGRYDSLKELTTKEKILDCTAENNVVGYRLYITKRKPNS</sequence>
<protein>
    <recommendedName>
        <fullName evidence="3">S-adenosyl-L-methionine-dependent methyltransferase</fullName>
    </recommendedName>
</protein>
<dbReference type="EMBL" id="KQ964440">
    <property type="protein sequence ID" value="KXN73267.1"/>
    <property type="molecule type" value="Genomic_DNA"/>
</dbReference>
<organism evidence="1 2">
    <name type="scientific">Conidiobolus coronatus (strain ATCC 28846 / CBS 209.66 / NRRL 28638)</name>
    <name type="common">Delacroixia coronata</name>
    <dbReference type="NCBI Taxonomy" id="796925"/>
    <lineage>
        <taxon>Eukaryota</taxon>
        <taxon>Fungi</taxon>
        <taxon>Fungi incertae sedis</taxon>
        <taxon>Zoopagomycota</taxon>
        <taxon>Entomophthoromycotina</taxon>
        <taxon>Entomophthoromycetes</taxon>
        <taxon>Entomophthorales</taxon>
        <taxon>Ancylistaceae</taxon>
        <taxon>Conidiobolus</taxon>
    </lineage>
</organism>
<dbReference type="Pfam" id="PF10294">
    <property type="entry name" value="Methyltransf_16"/>
    <property type="match status" value="1"/>
</dbReference>
<proteinExistence type="predicted"/>
<name>A0A137PE46_CONC2</name>
<dbReference type="PANTHER" id="PTHR14614:SF130">
    <property type="entry name" value="PROTEIN-LYSINE N-METHYLTRANSFERASE EEF2KMT"/>
    <property type="match status" value="1"/>
</dbReference>